<dbReference type="AlphaFoldDB" id="A0A023E0L0"/>
<keyword evidence="2" id="KW-1185">Reference proteome</keyword>
<dbReference type="EMBL" id="BAUP01000115">
    <property type="protein sequence ID" value="GAJ46587.1"/>
    <property type="molecule type" value="Genomic_DNA"/>
</dbReference>
<evidence type="ECO:0000313" key="1">
    <source>
        <dbReference type="EMBL" id="GAJ46587.1"/>
    </source>
</evidence>
<reference evidence="1 2" key="1">
    <citation type="journal article" date="2014" name="FEMS Microbiol. Lett.">
        <title>Draft genome sequences of three Holospora species (Holospora obtusa, Holospora undulata, and Holospora elegans), endonuclear symbiotic bacteria of the ciliate Paramecium caudatum.</title>
        <authorList>
            <person name="Dohra H."/>
            <person name="Tanaka K."/>
            <person name="Suzuki T."/>
            <person name="Fujishima M."/>
            <person name="Suzuki H."/>
        </authorList>
    </citation>
    <scope>NUCLEOTIDE SEQUENCE [LARGE SCALE GENOMIC DNA]</scope>
    <source>
        <strain evidence="1 2">E1</strain>
    </source>
</reference>
<organism evidence="1 2">
    <name type="scientific">Holospora elegans E1</name>
    <dbReference type="NCBI Taxonomy" id="1427503"/>
    <lineage>
        <taxon>Bacteria</taxon>
        <taxon>Pseudomonadati</taxon>
        <taxon>Pseudomonadota</taxon>
        <taxon>Alphaproteobacteria</taxon>
        <taxon>Holosporales</taxon>
        <taxon>Holosporaceae</taxon>
        <taxon>Holospora</taxon>
    </lineage>
</organism>
<sequence>MSASGIKHAKKRIGVIVIPVELDILKNHEMRRTER</sequence>
<accession>A0A023E0L0</accession>
<proteinExistence type="predicted"/>
<protein>
    <submittedName>
        <fullName evidence="1">Uncharacterized protein</fullName>
    </submittedName>
</protein>
<evidence type="ECO:0000313" key="2">
    <source>
        <dbReference type="Proteomes" id="UP000024842"/>
    </source>
</evidence>
<name>A0A023E0L0_9PROT</name>
<gene>
    <name evidence="1" type="ORF">HE1_00922</name>
</gene>
<comment type="caution">
    <text evidence="1">The sequence shown here is derived from an EMBL/GenBank/DDBJ whole genome shotgun (WGS) entry which is preliminary data.</text>
</comment>
<dbReference type="Proteomes" id="UP000024842">
    <property type="component" value="Unassembled WGS sequence"/>
</dbReference>